<name>A0A1U8B7A4_NELNU</name>
<keyword evidence="12" id="KW-1185">Reference proteome</keyword>
<feature type="domain" description="DUF7651" evidence="11">
    <location>
        <begin position="77"/>
        <end position="289"/>
    </location>
</feature>
<keyword evidence="3" id="KW-0863">Zinc-finger</keyword>
<comment type="similarity">
    <text evidence="1">Belongs to the VEFS (VRN2-EMF2-FIS2-SU(Z)12) family.</text>
</comment>
<organism evidence="12 13">
    <name type="scientific">Nelumbo nucifera</name>
    <name type="common">Sacred lotus</name>
    <dbReference type="NCBI Taxonomy" id="4432"/>
    <lineage>
        <taxon>Eukaryota</taxon>
        <taxon>Viridiplantae</taxon>
        <taxon>Streptophyta</taxon>
        <taxon>Embryophyta</taxon>
        <taxon>Tracheophyta</taxon>
        <taxon>Spermatophyta</taxon>
        <taxon>Magnoliopsida</taxon>
        <taxon>Proteales</taxon>
        <taxon>Nelumbonaceae</taxon>
        <taxon>Nelumbo</taxon>
    </lineage>
</organism>
<evidence type="ECO:0000256" key="4">
    <source>
        <dbReference type="ARBA" id="ARBA00022833"/>
    </source>
</evidence>
<dbReference type="GO" id="GO:0005634">
    <property type="term" value="C:nucleus"/>
    <property type="evidence" value="ECO:0000318"/>
    <property type="project" value="GO_Central"/>
</dbReference>
<dbReference type="AlphaFoldDB" id="A0A1U8B7A4"/>
<feature type="domain" description="Polycomb protein SUZ12-like zinc finger" evidence="10">
    <location>
        <begin position="316"/>
        <end position="384"/>
    </location>
</feature>
<dbReference type="CDD" id="cd21749">
    <property type="entry name" value="ZnB-Zn_EMF2-like"/>
    <property type="match status" value="1"/>
</dbReference>
<proteinExistence type="inferred from homology"/>
<dbReference type="GeneID" id="104610499"/>
<sequence length="717" mass="80187">MPGLPLVARETTNPGCNCSHSRPVDQMCRQDSRVHLSAEEAIAAEESLSIYCKPVELYNILQRRALRNPSFLQRCLHYKIQAKRKRRIQMTVSLSGAVNDGVQAHNLLPLYIILARPISDIAAAGQQNSAVFCLARTCLIVASSEFEGRSQTEANFVLPEIHRLSANEKASILTVLLVSCGEANNSLPGSAMAKDHLDMTSFSSSIKGPCLWGKIPLESLYSSWLKCMNLNMGQRAEMLSAVDMHSGFVEPSCLDEGSCISFKVPQNSGTMSSLRQVQVNISAQEVGAKERSPYSSYMCSDVPGSSLSHLIRLRSGNVIFNYRYYNNMLQKTEVTEDFSCPFCLVQCASFKGLRYHLCSSHDLFNFEFWVTEEYQAVNVFVKTDIWRSEIVADGIDPRLQTFFFCSKPRKRKRSKSLAQNAKHVHPQVVKLDLPEVMGEGLCGGHVEKNAGTSSTVPVKVNPTTAEPSNQISHQKAKNDAHTIKGGEKTPKILSENGFQNESHKAESNGFGDPCTAEYAERVASSPNVTGVSTATAQSSAGLECLQPISGSNLAPPAMLQFAKMRKLSAERSDPRNRTLLQKRQFFHSHRAQPMALEQVLSDRDSEDEVDDDIADFEDRRMLDDFVDVTKDEKQIMHLWNSFVRKQRVLADGHIPWACEAFSRLHGRDLVRAPNLIWCWRLFMIKLWNHSLLDARTMNNCNIVLERYQSEGPDPKQS</sequence>
<dbReference type="Proteomes" id="UP000189703">
    <property type="component" value="Unplaced"/>
</dbReference>
<dbReference type="CDD" id="cd21553">
    <property type="entry name" value="VEFS-box_EMF2-like"/>
    <property type="match status" value="1"/>
</dbReference>
<feature type="domain" description="Polycomb protein VEFS-Box" evidence="9">
    <location>
        <begin position="577"/>
        <end position="697"/>
    </location>
</feature>
<dbReference type="InterPro" id="IPR057540">
    <property type="entry name" value="Znf_SUZ12"/>
</dbReference>
<dbReference type="Pfam" id="PF23320">
    <property type="entry name" value="Zn_SUZ12"/>
    <property type="match status" value="1"/>
</dbReference>
<dbReference type="eggNOG" id="KOG2350">
    <property type="taxonomic scope" value="Eukaryota"/>
</dbReference>
<evidence type="ECO:0000256" key="6">
    <source>
        <dbReference type="ARBA" id="ARBA00023015"/>
    </source>
</evidence>
<evidence type="ECO:0000313" key="15">
    <source>
        <dbReference type="RefSeq" id="XP_010275447.1"/>
    </source>
</evidence>
<evidence type="ECO:0000259" key="9">
    <source>
        <dbReference type="Pfam" id="PF09733"/>
    </source>
</evidence>
<protein>
    <submittedName>
        <fullName evidence="13 14">Polycomb group protein EMBRYONIC FLOWER 2 isoform X1</fullName>
    </submittedName>
</protein>
<dbReference type="InterPro" id="IPR019135">
    <property type="entry name" value="Polycomb_protein_VEFS-Box"/>
</dbReference>
<dbReference type="RefSeq" id="XP_010275447.1">
    <property type="nucleotide sequence ID" value="XM_010277145.2"/>
</dbReference>
<reference evidence="13 14" key="1">
    <citation type="submission" date="2025-04" db="UniProtKB">
        <authorList>
            <consortium name="RefSeq"/>
        </authorList>
    </citation>
    <scope>IDENTIFICATION</scope>
</reference>
<feature type="compositionally biased region" description="Basic and acidic residues" evidence="8">
    <location>
        <begin position="476"/>
        <end position="489"/>
    </location>
</feature>
<evidence type="ECO:0000313" key="12">
    <source>
        <dbReference type="Proteomes" id="UP000189703"/>
    </source>
</evidence>
<evidence type="ECO:0000256" key="5">
    <source>
        <dbReference type="ARBA" id="ARBA00022853"/>
    </source>
</evidence>
<dbReference type="STRING" id="4432.A0A1U8B7A4"/>
<dbReference type="InterPro" id="IPR056068">
    <property type="entry name" value="EMF2-like_DUF7651"/>
</dbReference>
<evidence type="ECO:0000256" key="3">
    <source>
        <dbReference type="ARBA" id="ARBA00022771"/>
    </source>
</evidence>
<keyword evidence="7" id="KW-0804">Transcription</keyword>
<evidence type="ECO:0000259" key="11">
    <source>
        <dbReference type="Pfam" id="PF24663"/>
    </source>
</evidence>
<evidence type="ECO:0000256" key="2">
    <source>
        <dbReference type="ARBA" id="ARBA00022723"/>
    </source>
</evidence>
<dbReference type="OMA" id="QRHAIKK"/>
<dbReference type="Pfam" id="PF09733">
    <property type="entry name" value="VEFS-Box"/>
    <property type="match status" value="1"/>
</dbReference>
<gene>
    <name evidence="13 14 15" type="primary">LOC104610499</name>
</gene>
<dbReference type="GO" id="GO:0008270">
    <property type="term" value="F:zinc ion binding"/>
    <property type="evidence" value="ECO:0007669"/>
    <property type="project" value="UniProtKB-KW"/>
</dbReference>
<feature type="region of interest" description="Disordered" evidence="8">
    <location>
        <begin position="464"/>
        <end position="489"/>
    </location>
</feature>
<evidence type="ECO:0000313" key="13">
    <source>
        <dbReference type="RefSeq" id="XP_010275445.1"/>
    </source>
</evidence>
<feature type="compositionally biased region" description="Polar residues" evidence="8">
    <location>
        <begin position="464"/>
        <end position="473"/>
    </location>
</feature>
<evidence type="ECO:0000259" key="10">
    <source>
        <dbReference type="Pfam" id="PF23320"/>
    </source>
</evidence>
<dbReference type="OrthoDB" id="166746at2759"/>
<dbReference type="GO" id="GO:0006325">
    <property type="term" value="P:chromatin organization"/>
    <property type="evidence" value="ECO:0007669"/>
    <property type="project" value="UniProtKB-KW"/>
</dbReference>
<dbReference type="PANTHER" id="PTHR22597">
    <property type="entry name" value="POLYCOMB GROUP PROTEIN"/>
    <property type="match status" value="1"/>
</dbReference>
<dbReference type="GO" id="GO:0031490">
    <property type="term" value="F:chromatin DNA binding"/>
    <property type="evidence" value="ECO:0000318"/>
    <property type="project" value="GO_Central"/>
</dbReference>
<accession>A0A1U8B7A4</accession>
<dbReference type="Pfam" id="PF24663">
    <property type="entry name" value="DUF7651"/>
    <property type="match status" value="1"/>
</dbReference>
<evidence type="ECO:0000256" key="1">
    <source>
        <dbReference type="ARBA" id="ARBA00007416"/>
    </source>
</evidence>
<keyword evidence="5" id="KW-0156">Chromatin regulator</keyword>
<dbReference type="RefSeq" id="XP_010275446.1">
    <property type="nucleotide sequence ID" value="XM_010277144.2"/>
</dbReference>
<evidence type="ECO:0000256" key="7">
    <source>
        <dbReference type="ARBA" id="ARBA00023163"/>
    </source>
</evidence>
<dbReference type="PANTHER" id="PTHR22597:SF0">
    <property type="entry name" value="POLYCOMB PROTEIN SUZ12"/>
    <property type="match status" value="1"/>
</dbReference>
<evidence type="ECO:0000313" key="14">
    <source>
        <dbReference type="RefSeq" id="XP_010275446.1"/>
    </source>
</evidence>
<keyword evidence="4" id="KW-0862">Zinc</keyword>
<evidence type="ECO:0000256" key="8">
    <source>
        <dbReference type="SAM" id="MobiDB-lite"/>
    </source>
</evidence>
<dbReference type="KEGG" id="nnu:104610499"/>
<keyword evidence="6" id="KW-0805">Transcription regulation</keyword>
<dbReference type="RefSeq" id="XP_010275445.1">
    <property type="nucleotide sequence ID" value="XM_010277143.2"/>
</dbReference>
<keyword evidence="2" id="KW-0479">Metal-binding</keyword>